<keyword evidence="1" id="KW-0732">Signal</keyword>
<name>A0ABS4YME3_9MICO</name>
<evidence type="ECO:0000313" key="2">
    <source>
        <dbReference type="EMBL" id="MBP2409959.1"/>
    </source>
</evidence>
<proteinExistence type="predicted"/>
<protein>
    <submittedName>
        <fullName evidence="2">Uncharacterized protein</fullName>
    </submittedName>
</protein>
<accession>A0ABS4YME3</accession>
<reference evidence="2 3" key="1">
    <citation type="submission" date="2021-03" db="EMBL/GenBank/DDBJ databases">
        <title>Sequencing the genomes of 1000 actinobacteria strains.</title>
        <authorList>
            <person name="Klenk H.-P."/>
        </authorList>
    </citation>
    <scope>NUCLEOTIDE SEQUENCE [LARGE SCALE GENOMIC DNA]</scope>
    <source>
        <strain evidence="2 3">DSM 14564</strain>
    </source>
</reference>
<comment type="caution">
    <text evidence="2">The sequence shown here is derived from an EMBL/GenBank/DDBJ whole genome shotgun (WGS) entry which is preliminary data.</text>
</comment>
<feature type="chain" id="PRO_5045170897" evidence="1">
    <location>
        <begin position="27"/>
        <end position="286"/>
    </location>
</feature>
<keyword evidence="3" id="KW-1185">Reference proteome</keyword>
<evidence type="ECO:0000313" key="3">
    <source>
        <dbReference type="Proteomes" id="UP000698222"/>
    </source>
</evidence>
<organism evidence="2 3">
    <name type="scientific">Brachybacterium fresconis</name>
    <dbReference type="NCBI Taxonomy" id="173363"/>
    <lineage>
        <taxon>Bacteria</taxon>
        <taxon>Bacillati</taxon>
        <taxon>Actinomycetota</taxon>
        <taxon>Actinomycetes</taxon>
        <taxon>Micrococcales</taxon>
        <taxon>Dermabacteraceae</taxon>
        <taxon>Brachybacterium</taxon>
    </lineage>
</organism>
<evidence type="ECO:0000256" key="1">
    <source>
        <dbReference type="SAM" id="SignalP"/>
    </source>
</evidence>
<gene>
    <name evidence="2" type="ORF">JOF44_002862</name>
</gene>
<dbReference type="Proteomes" id="UP000698222">
    <property type="component" value="Unassembled WGS sequence"/>
</dbReference>
<dbReference type="PROSITE" id="PS51257">
    <property type="entry name" value="PROKAR_LIPOPROTEIN"/>
    <property type="match status" value="1"/>
</dbReference>
<dbReference type="RefSeq" id="WP_209892776.1">
    <property type="nucleotide sequence ID" value="NZ_BAAAJV010000051.1"/>
</dbReference>
<sequence>MTPRRPLVRRRDLAGLLAASGTAALAAGCGRSQVPTSDEVPRDPLASLDEVRWDGRTLADVLTLPITGAAADLEAWADLGPDDGAVDPVRHALTDFLAGAYLSPDALQGLDDAAARAQITAATPSYWQDVLRQAWDGGERHLYAFTLAESFATIGRPALAMDWFRGQRDGTALLLLGGTLAWSVLDTDTHAVGVIAYRLGVVADLRPDGLASTATIRVTIHGLDGCGLREQGGLVVPALGDDAEHRAAQQATMDTVIAAPRIRREDLLDPASAALSGDDATNVICT</sequence>
<dbReference type="EMBL" id="JAGIOC010000001">
    <property type="protein sequence ID" value="MBP2409959.1"/>
    <property type="molecule type" value="Genomic_DNA"/>
</dbReference>
<feature type="signal peptide" evidence="1">
    <location>
        <begin position="1"/>
        <end position="26"/>
    </location>
</feature>